<accession>A0A8J5Z2J7</accession>
<reference evidence="2 3" key="1">
    <citation type="journal article" date="2021" name="bioRxiv">
        <title>The Gossypium anomalum genome as a resource for cotton improvement and evolutionary analysis of hybrid incompatibility.</title>
        <authorList>
            <person name="Grover C.E."/>
            <person name="Yuan D."/>
            <person name="Arick M.A."/>
            <person name="Miller E.R."/>
            <person name="Hu G."/>
            <person name="Peterson D.G."/>
            <person name="Wendel J.F."/>
            <person name="Udall J.A."/>
        </authorList>
    </citation>
    <scope>NUCLEOTIDE SEQUENCE [LARGE SCALE GENOMIC DNA]</scope>
    <source>
        <strain evidence="2">JFW-Udall</strain>
        <tissue evidence="2">Leaf</tissue>
    </source>
</reference>
<protein>
    <submittedName>
        <fullName evidence="2">Uncharacterized protein</fullName>
    </submittedName>
</protein>
<evidence type="ECO:0000313" key="3">
    <source>
        <dbReference type="Proteomes" id="UP000701853"/>
    </source>
</evidence>
<evidence type="ECO:0000313" key="2">
    <source>
        <dbReference type="EMBL" id="KAG8498974.1"/>
    </source>
</evidence>
<dbReference type="Proteomes" id="UP000701853">
    <property type="component" value="Chromosome 3"/>
</dbReference>
<dbReference type="AlphaFoldDB" id="A0A8J5Z2J7"/>
<organism evidence="2 3">
    <name type="scientific">Gossypium anomalum</name>
    <dbReference type="NCBI Taxonomy" id="47600"/>
    <lineage>
        <taxon>Eukaryota</taxon>
        <taxon>Viridiplantae</taxon>
        <taxon>Streptophyta</taxon>
        <taxon>Embryophyta</taxon>
        <taxon>Tracheophyta</taxon>
        <taxon>Spermatophyta</taxon>
        <taxon>Magnoliopsida</taxon>
        <taxon>eudicotyledons</taxon>
        <taxon>Gunneridae</taxon>
        <taxon>Pentapetalae</taxon>
        <taxon>rosids</taxon>
        <taxon>malvids</taxon>
        <taxon>Malvales</taxon>
        <taxon>Malvaceae</taxon>
        <taxon>Malvoideae</taxon>
        <taxon>Gossypium</taxon>
    </lineage>
</organism>
<dbReference type="EMBL" id="JAHUZN010000003">
    <property type="protein sequence ID" value="KAG8498974.1"/>
    <property type="molecule type" value="Genomic_DNA"/>
</dbReference>
<dbReference type="PANTHER" id="PTHR35218">
    <property type="entry name" value="RNASE H DOMAIN-CONTAINING PROTEIN"/>
    <property type="match status" value="1"/>
</dbReference>
<keyword evidence="1" id="KW-0732">Signal</keyword>
<dbReference type="PANTHER" id="PTHR35218:SF9">
    <property type="entry name" value="ENDONUCLEASE_EXONUCLEASE_PHOSPHATASE DOMAIN-CONTAINING PROTEIN"/>
    <property type="match status" value="1"/>
</dbReference>
<keyword evidence="3" id="KW-1185">Reference proteome</keyword>
<proteinExistence type="predicted"/>
<dbReference type="OrthoDB" id="10287997at2759"/>
<feature type="signal peptide" evidence="1">
    <location>
        <begin position="1"/>
        <end position="21"/>
    </location>
</feature>
<gene>
    <name evidence="2" type="ORF">CXB51_005387</name>
</gene>
<dbReference type="InterPro" id="IPR036691">
    <property type="entry name" value="Endo/exonu/phosph_ase_sf"/>
</dbReference>
<evidence type="ECO:0000256" key="1">
    <source>
        <dbReference type="SAM" id="SignalP"/>
    </source>
</evidence>
<name>A0A8J5Z2J7_9ROSI</name>
<sequence length="319" mass="37415">MRIAMIMTWLHVNLLFTSMDSIKILNFMDTRIFVWDCQGAGHPQFHYFVSEYRKEFKPDILCFYETQISGSQADGVLFRIGFPNSFRVKENGFGKGIWILWMDILDFHLQVVYLRVCDGNGVASFFMLCCLCKSAIIFESALWFVLNLFAISIDDHGFECVRVRRMCMMVANGSSPFYSIIGYSRDNLYQRLYRVVCNSGWDSFAPNCVVLRPQTTLVSLCLDCIRGRQPFRLLANWLFHPKFKILVRENWSNDEGVSTTLKQFQGVIEIWNKRGFGNIFASKWKLMDKLIRVNNILELKFLERLQSVSCNYIMRLRRF</sequence>
<dbReference type="SUPFAM" id="SSF56219">
    <property type="entry name" value="DNase I-like"/>
    <property type="match status" value="1"/>
</dbReference>
<comment type="caution">
    <text evidence="2">The sequence shown here is derived from an EMBL/GenBank/DDBJ whole genome shotgun (WGS) entry which is preliminary data.</text>
</comment>
<feature type="chain" id="PRO_5035302185" evidence="1">
    <location>
        <begin position="22"/>
        <end position="319"/>
    </location>
</feature>